<comment type="caution">
    <text evidence="2">The sequence shown here is derived from an EMBL/GenBank/DDBJ whole genome shotgun (WGS) entry which is preliminary data.</text>
</comment>
<dbReference type="AlphaFoldDB" id="A0A370DCP4"/>
<feature type="region of interest" description="Disordered" evidence="1">
    <location>
        <begin position="1"/>
        <end position="20"/>
    </location>
</feature>
<evidence type="ECO:0000313" key="2">
    <source>
        <dbReference type="EMBL" id="RDH82144.1"/>
    </source>
</evidence>
<reference evidence="2 3" key="1">
    <citation type="journal article" date="2018" name="ISME J.">
        <title>Endosymbiont genomes yield clues of tubeworm success.</title>
        <authorList>
            <person name="Li Y."/>
            <person name="Liles M.R."/>
            <person name="Halanych K.M."/>
        </authorList>
    </citation>
    <scope>NUCLEOTIDE SEQUENCE [LARGE SCALE GENOMIC DNA]</scope>
    <source>
        <strain evidence="2">A1462</strain>
    </source>
</reference>
<evidence type="ECO:0000313" key="3">
    <source>
        <dbReference type="Proteomes" id="UP000254771"/>
    </source>
</evidence>
<feature type="compositionally biased region" description="Basic and acidic residues" evidence="1">
    <location>
        <begin position="9"/>
        <end position="20"/>
    </location>
</feature>
<name>A0A370DCP4_9GAMM</name>
<proteinExistence type="predicted"/>
<dbReference type="Proteomes" id="UP000254771">
    <property type="component" value="Unassembled WGS sequence"/>
</dbReference>
<sequence length="573" mass="65294">MARTWWNRLEPRPRSADTTRSLEARVHDPLWFLTRQWQVGEFQGEDAASPAWVQIAGLFSTIDSWNPSGATPKPFANQAPLEALVESEPCTPDLATAVELGQRFEAMLTEAQLEREIVRYRRHYPLTADEELTPQEVDFEAVRFLRVCAGRAINGIALYRDKKPPTETKPEIQLLEKFRDWVRSVYGEAFSTSDAPAWRPERLEYGVEVAATTPHGTRARLTAHPGCNGQFDWYAFDQQPGYLPGDPEEPEPFRRSLLPVHVRFTGMPNARWWQFENGRMNISKIDNDPRELAKMAVSDFMLIQSNDWFMVPFTQPVGSLCAIDTLLVHDVFGGNTLIERADRERCGQHAEEGEATESWTMFSTTLQGVNNRVADFFILSPSSVNATQDGQVLEEVRFMRDEMANMVWAIEHTLENGIGMPWAGHERSLTKAIREALPHSDAPLAYRLQNSVPEHWIPFLPVRTDEMHNEVALERAAMMRYGEGLDEKEYELIRPCGRILRPTGLPDLNLYQVREEEVSRAGTRISRLIRRSRWIDGSTHLWVARRKSAGGGEGLSGLHFDIAVETRPEVIDE</sequence>
<evidence type="ECO:0000256" key="1">
    <source>
        <dbReference type="SAM" id="MobiDB-lite"/>
    </source>
</evidence>
<protein>
    <submittedName>
        <fullName evidence="2">Uncharacterized protein</fullName>
    </submittedName>
</protein>
<keyword evidence="3" id="KW-1185">Reference proteome</keyword>
<accession>A0A370DCP4</accession>
<gene>
    <name evidence="2" type="ORF">DIZ78_17160</name>
</gene>
<organism evidence="2 3">
    <name type="scientific">endosymbiont of Escarpia spicata</name>
    <dbReference type="NCBI Taxonomy" id="2200908"/>
    <lineage>
        <taxon>Bacteria</taxon>
        <taxon>Pseudomonadati</taxon>
        <taxon>Pseudomonadota</taxon>
        <taxon>Gammaproteobacteria</taxon>
        <taxon>sulfur-oxidizing symbionts</taxon>
    </lineage>
</organism>
<dbReference type="EMBL" id="QFXE01000021">
    <property type="protein sequence ID" value="RDH82144.1"/>
    <property type="molecule type" value="Genomic_DNA"/>
</dbReference>